<proteinExistence type="predicted"/>
<feature type="domain" description="DDE Tnp4" evidence="4">
    <location>
        <begin position="119"/>
        <end position="213"/>
    </location>
</feature>
<sequence>MQESSQPVHDKFRRSQCCEQLITILGRTPRDRGELVSAEGHQPDKSPSSGSPRTPLALSDKPVQPRSGAQPSKRVYREYSVNSPRSSIMSSTDESSYSDTSSDGPSTVTLVKAAVVLLRLKGRYYLADASYMNMLGYMTPFRNTRYHINDFRGVELQQLQREEKFNYIHAKLRNVIERRFGVLKEHWQILNGVPYCKRMKQSMIIISCFALENYLWMLKYGADPPSYEVPERVELNRGTPITGVRELISMVVWSGIQFRTVEFVFNIDQGLPVLPEWLSFNRVTACLRQGYEIGPARLLVSASGGHMETKIQPHEAFAIGGRNSNVILATRVYMMLSPGTNGL</sequence>
<dbReference type="PANTHER" id="PTHR12815">
    <property type="entry name" value="SORTING AND ASSEMBLY MACHINERY SAMM50 PROTEIN FAMILY MEMBER"/>
    <property type="match status" value="1"/>
</dbReference>
<dbReference type="InterPro" id="IPR027806">
    <property type="entry name" value="HARBI1_dom"/>
</dbReference>
<organism evidence="5 6">
    <name type="scientific">Miscanthus lutarioriparius</name>
    <dbReference type="NCBI Taxonomy" id="422564"/>
    <lineage>
        <taxon>Eukaryota</taxon>
        <taxon>Viridiplantae</taxon>
        <taxon>Streptophyta</taxon>
        <taxon>Embryophyta</taxon>
        <taxon>Tracheophyta</taxon>
        <taxon>Spermatophyta</taxon>
        <taxon>Magnoliopsida</taxon>
        <taxon>Liliopsida</taxon>
        <taxon>Poales</taxon>
        <taxon>Poaceae</taxon>
        <taxon>PACMAD clade</taxon>
        <taxon>Panicoideae</taxon>
        <taxon>Andropogonodae</taxon>
        <taxon>Andropogoneae</taxon>
        <taxon>Saccharinae</taxon>
        <taxon>Miscanthus</taxon>
    </lineage>
</organism>
<dbReference type="InterPro" id="IPR039910">
    <property type="entry name" value="D15-like"/>
</dbReference>
<reference evidence="5" key="1">
    <citation type="submission" date="2020-10" db="EMBL/GenBank/DDBJ databases">
        <authorList>
            <person name="Han B."/>
            <person name="Lu T."/>
            <person name="Zhao Q."/>
            <person name="Huang X."/>
            <person name="Zhao Y."/>
        </authorList>
    </citation>
    <scope>NUCLEOTIDE SEQUENCE</scope>
</reference>
<dbReference type="GO" id="GO:0046872">
    <property type="term" value="F:metal ion binding"/>
    <property type="evidence" value="ECO:0007669"/>
    <property type="project" value="UniProtKB-KW"/>
</dbReference>
<dbReference type="EMBL" id="CAJGYO010000001">
    <property type="protein sequence ID" value="CAD6206602.1"/>
    <property type="molecule type" value="Genomic_DNA"/>
</dbReference>
<name>A0A811MM50_9POAL</name>
<evidence type="ECO:0000256" key="1">
    <source>
        <dbReference type="ARBA" id="ARBA00001968"/>
    </source>
</evidence>
<comment type="caution">
    <text evidence="5">The sequence shown here is derived from an EMBL/GenBank/DDBJ whole genome shotgun (WGS) entry which is preliminary data.</text>
</comment>
<evidence type="ECO:0000259" key="4">
    <source>
        <dbReference type="Pfam" id="PF13359"/>
    </source>
</evidence>
<dbReference type="GO" id="GO:0009658">
    <property type="term" value="P:chloroplast organization"/>
    <property type="evidence" value="ECO:0007669"/>
    <property type="project" value="TreeGrafter"/>
</dbReference>
<evidence type="ECO:0000313" key="6">
    <source>
        <dbReference type="Proteomes" id="UP000604825"/>
    </source>
</evidence>
<dbReference type="Pfam" id="PF13359">
    <property type="entry name" value="DDE_Tnp_4"/>
    <property type="match status" value="1"/>
</dbReference>
<feature type="region of interest" description="Disordered" evidence="3">
    <location>
        <begin position="23"/>
        <end position="105"/>
    </location>
</feature>
<keyword evidence="2" id="KW-0479">Metal-binding</keyword>
<gene>
    <name evidence="5" type="ORF">NCGR_LOCUS4285</name>
</gene>
<protein>
    <recommendedName>
        <fullName evidence="4">DDE Tnp4 domain-containing protein</fullName>
    </recommendedName>
</protein>
<evidence type="ECO:0000313" key="5">
    <source>
        <dbReference type="EMBL" id="CAD6206602.1"/>
    </source>
</evidence>
<dbReference type="AlphaFoldDB" id="A0A811MM50"/>
<comment type="cofactor">
    <cofactor evidence="1">
        <name>a divalent metal cation</name>
        <dbReference type="ChEBI" id="CHEBI:60240"/>
    </cofactor>
</comment>
<feature type="compositionally biased region" description="Low complexity" evidence="3">
    <location>
        <begin position="86"/>
        <end position="105"/>
    </location>
</feature>
<dbReference type="GO" id="GO:0009793">
    <property type="term" value="P:embryo development ending in seed dormancy"/>
    <property type="evidence" value="ECO:0007669"/>
    <property type="project" value="TreeGrafter"/>
</dbReference>
<accession>A0A811MM50</accession>
<dbReference type="GO" id="GO:0016020">
    <property type="term" value="C:membrane"/>
    <property type="evidence" value="ECO:0007669"/>
    <property type="project" value="TreeGrafter"/>
</dbReference>
<evidence type="ECO:0000256" key="2">
    <source>
        <dbReference type="ARBA" id="ARBA00022723"/>
    </source>
</evidence>
<dbReference type="OrthoDB" id="784298at2759"/>
<dbReference type="Proteomes" id="UP000604825">
    <property type="component" value="Unassembled WGS sequence"/>
</dbReference>
<keyword evidence="6" id="KW-1185">Reference proteome</keyword>
<evidence type="ECO:0000256" key="3">
    <source>
        <dbReference type="SAM" id="MobiDB-lite"/>
    </source>
</evidence>
<dbReference type="PANTHER" id="PTHR12815:SF32">
    <property type="entry name" value="OUTER ENVELOPE PROTEIN 80, CHLOROPLASTIC"/>
    <property type="match status" value="1"/>
</dbReference>